<dbReference type="Pfam" id="PF00583">
    <property type="entry name" value="Acetyltransf_1"/>
    <property type="match status" value="1"/>
</dbReference>
<dbReference type="SUPFAM" id="SSF55729">
    <property type="entry name" value="Acyl-CoA N-acyltransferases (Nat)"/>
    <property type="match status" value="1"/>
</dbReference>
<accession>A0ABV2JK28</accession>
<dbReference type="InterPro" id="IPR000182">
    <property type="entry name" value="GNAT_dom"/>
</dbReference>
<protein>
    <submittedName>
        <fullName evidence="2">RimJ/RimL family protein N-acetyltransferase</fullName>
    </submittedName>
</protein>
<keyword evidence="3" id="KW-1185">Reference proteome</keyword>
<proteinExistence type="predicted"/>
<feature type="domain" description="N-acetyltransferase" evidence="1">
    <location>
        <begin position="15"/>
        <end position="163"/>
    </location>
</feature>
<dbReference type="PROSITE" id="PS51186">
    <property type="entry name" value="GNAT"/>
    <property type="match status" value="1"/>
</dbReference>
<dbReference type="CDD" id="cd04301">
    <property type="entry name" value="NAT_SF"/>
    <property type="match status" value="1"/>
</dbReference>
<dbReference type="InterPro" id="IPR016181">
    <property type="entry name" value="Acyl_CoA_acyltransferase"/>
</dbReference>
<name>A0ABV2JK28_9STRE</name>
<evidence type="ECO:0000313" key="3">
    <source>
        <dbReference type="Proteomes" id="UP001549055"/>
    </source>
</evidence>
<evidence type="ECO:0000313" key="2">
    <source>
        <dbReference type="EMBL" id="MET3643730.1"/>
    </source>
</evidence>
<evidence type="ECO:0000259" key="1">
    <source>
        <dbReference type="PROSITE" id="PS51186"/>
    </source>
</evidence>
<dbReference type="Gene3D" id="3.40.630.30">
    <property type="match status" value="1"/>
</dbReference>
<reference evidence="2 3" key="1">
    <citation type="submission" date="2024-06" db="EMBL/GenBank/DDBJ databases">
        <title>Genomic Encyclopedia of Type Strains, Phase IV (KMG-IV): sequencing the most valuable type-strain genomes for metagenomic binning, comparative biology and taxonomic classification.</title>
        <authorList>
            <person name="Goeker M."/>
        </authorList>
    </citation>
    <scope>NUCLEOTIDE SEQUENCE [LARGE SCALE GENOMIC DNA]</scope>
    <source>
        <strain evidence="2 3">DSM 15349</strain>
    </source>
</reference>
<comment type="caution">
    <text evidence="2">The sequence shown here is derived from an EMBL/GenBank/DDBJ whole genome shotgun (WGS) entry which is preliminary data.</text>
</comment>
<dbReference type="EMBL" id="JBEPMK010000001">
    <property type="protein sequence ID" value="MET3643730.1"/>
    <property type="molecule type" value="Genomic_DNA"/>
</dbReference>
<organism evidence="2 3">
    <name type="scientific">Streptococcus gallinaceus</name>
    <dbReference type="NCBI Taxonomy" id="165758"/>
    <lineage>
        <taxon>Bacteria</taxon>
        <taxon>Bacillati</taxon>
        <taxon>Bacillota</taxon>
        <taxon>Bacilli</taxon>
        <taxon>Lactobacillales</taxon>
        <taxon>Streptococcaceae</taxon>
        <taxon>Streptococcus</taxon>
    </lineage>
</organism>
<sequence>MCWKMKSEAYVAEQIRLRPYLEGEDVLFALPWYQDRELVYMVDGVKELYSVEKLVRMYGYLSQHGKLYFIEVWENDSWKTIGDVTLSQEDLPIVIGDAAYRGRGLGKQVLQLAIEEAKRMGWTSLAVREIYDYNLASQKCFQAVGFVPVRKTEKGWSYQLQLVDSLAK</sequence>
<gene>
    <name evidence="2" type="ORF">ABID27_000347</name>
</gene>
<dbReference type="Proteomes" id="UP001549055">
    <property type="component" value="Unassembled WGS sequence"/>
</dbReference>